<proteinExistence type="predicted"/>
<dbReference type="RefSeq" id="WP_157740909.1">
    <property type="nucleotide sequence ID" value="NZ_CP022743.1"/>
</dbReference>
<accession>A0A223NZW6</accession>
<name>A0A223NZW6_9SPHI</name>
<organism evidence="1 2">
    <name type="scientific">Mucilaginibacter xinganensis</name>
    <dbReference type="NCBI Taxonomy" id="1234841"/>
    <lineage>
        <taxon>Bacteria</taxon>
        <taxon>Pseudomonadati</taxon>
        <taxon>Bacteroidota</taxon>
        <taxon>Sphingobacteriia</taxon>
        <taxon>Sphingobacteriales</taxon>
        <taxon>Sphingobacteriaceae</taxon>
        <taxon>Mucilaginibacter</taxon>
    </lineage>
</organism>
<dbReference type="AlphaFoldDB" id="A0A223NZW6"/>
<sequence>MADLNKFQRSKERITEVLKYLTATTGTDHQTNPYVYTLQQSIVLIDNKIEELIASEPSGNQFTD</sequence>
<protein>
    <submittedName>
        <fullName evidence="1">Uncharacterized protein</fullName>
    </submittedName>
</protein>
<evidence type="ECO:0000313" key="2">
    <source>
        <dbReference type="Proteomes" id="UP000215002"/>
    </source>
</evidence>
<dbReference type="Proteomes" id="UP000215002">
    <property type="component" value="Chromosome"/>
</dbReference>
<dbReference type="KEGG" id="muc:MuYL_3544"/>
<evidence type="ECO:0000313" key="1">
    <source>
        <dbReference type="EMBL" id="ASU35429.1"/>
    </source>
</evidence>
<dbReference type="EMBL" id="CP022743">
    <property type="protein sequence ID" value="ASU35429.1"/>
    <property type="molecule type" value="Genomic_DNA"/>
</dbReference>
<gene>
    <name evidence="1" type="ORF">MuYL_3544</name>
</gene>
<reference evidence="1 2" key="1">
    <citation type="submission" date="2017-08" db="EMBL/GenBank/DDBJ databases">
        <title>Complete genome sequence of Mucilaginibacter sp. strain BJC16-A31.</title>
        <authorList>
            <consortium name="Henan University of Science and Technology"/>
            <person name="You X."/>
        </authorList>
    </citation>
    <scope>NUCLEOTIDE SEQUENCE [LARGE SCALE GENOMIC DNA]</scope>
    <source>
        <strain evidence="1 2">BJC16-A31</strain>
    </source>
</reference>
<keyword evidence="2" id="KW-1185">Reference proteome</keyword>
<dbReference type="OrthoDB" id="9911952at2"/>